<dbReference type="PANTHER" id="PTHR35601:SF1">
    <property type="entry name" value="TOXIN RELE"/>
    <property type="match status" value="1"/>
</dbReference>
<dbReference type="Proteomes" id="UP000176665">
    <property type="component" value="Unassembled WGS sequence"/>
</dbReference>
<evidence type="ECO:0000313" key="3">
    <source>
        <dbReference type="EMBL" id="OGG03853.1"/>
    </source>
</evidence>
<dbReference type="Gene3D" id="3.30.2310.20">
    <property type="entry name" value="RelE-like"/>
    <property type="match status" value="1"/>
</dbReference>
<dbReference type="InterPro" id="IPR035093">
    <property type="entry name" value="RelE/ParE_toxin_dom_sf"/>
</dbReference>
<evidence type="ECO:0000256" key="1">
    <source>
        <dbReference type="ARBA" id="ARBA00006226"/>
    </source>
</evidence>
<dbReference type="InterPro" id="IPR007712">
    <property type="entry name" value="RelE/ParE_toxin"/>
</dbReference>
<dbReference type="AlphaFoldDB" id="A0A1F5YUU7"/>
<protein>
    <recommendedName>
        <fullName evidence="5">Addiction module toxin RelE</fullName>
    </recommendedName>
</protein>
<evidence type="ECO:0008006" key="5">
    <source>
        <dbReference type="Google" id="ProtNLM"/>
    </source>
</evidence>
<keyword evidence="2" id="KW-1277">Toxin-antitoxin system</keyword>
<proteinExistence type="inferred from homology"/>
<dbReference type="STRING" id="1798371.A2W14_04910"/>
<organism evidence="3 4">
    <name type="scientific">Candidatus Gottesmanbacteria bacterium RBG_16_37_8</name>
    <dbReference type="NCBI Taxonomy" id="1798371"/>
    <lineage>
        <taxon>Bacteria</taxon>
        <taxon>Candidatus Gottesmaniibacteriota</taxon>
    </lineage>
</organism>
<comment type="similarity">
    <text evidence="1">Belongs to the RelE toxin family.</text>
</comment>
<dbReference type="PANTHER" id="PTHR35601">
    <property type="entry name" value="TOXIN RELE"/>
    <property type="match status" value="1"/>
</dbReference>
<dbReference type="SUPFAM" id="SSF143011">
    <property type="entry name" value="RelE-like"/>
    <property type="match status" value="1"/>
</dbReference>
<name>A0A1F5YUU7_9BACT</name>
<dbReference type="Pfam" id="PF05016">
    <property type="entry name" value="ParE_toxin"/>
    <property type="match status" value="1"/>
</dbReference>
<accession>A0A1F5YUU7</accession>
<dbReference type="EMBL" id="MFJA01000012">
    <property type="protein sequence ID" value="OGG03853.1"/>
    <property type="molecule type" value="Genomic_DNA"/>
</dbReference>
<sequence length="80" mass="9395">MILSYKPQAVKQLKKLPQSEKKKIIRKLELLATDPFAGKILKGELEGLFSMRAWPYRIVYEIRKKSVIIYSIAQRQGVYR</sequence>
<evidence type="ECO:0000256" key="2">
    <source>
        <dbReference type="ARBA" id="ARBA00022649"/>
    </source>
</evidence>
<gene>
    <name evidence="3" type="ORF">A2W14_04910</name>
</gene>
<reference evidence="3 4" key="1">
    <citation type="journal article" date="2016" name="Nat. Commun.">
        <title>Thousands of microbial genomes shed light on interconnected biogeochemical processes in an aquifer system.</title>
        <authorList>
            <person name="Anantharaman K."/>
            <person name="Brown C.T."/>
            <person name="Hug L.A."/>
            <person name="Sharon I."/>
            <person name="Castelle C.J."/>
            <person name="Probst A.J."/>
            <person name="Thomas B.C."/>
            <person name="Singh A."/>
            <person name="Wilkins M.J."/>
            <person name="Karaoz U."/>
            <person name="Brodie E.L."/>
            <person name="Williams K.H."/>
            <person name="Hubbard S.S."/>
            <person name="Banfield J.F."/>
        </authorList>
    </citation>
    <scope>NUCLEOTIDE SEQUENCE [LARGE SCALE GENOMIC DNA]</scope>
</reference>
<evidence type="ECO:0000313" key="4">
    <source>
        <dbReference type="Proteomes" id="UP000176665"/>
    </source>
</evidence>
<comment type="caution">
    <text evidence="3">The sequence shown here is derived from an EMBL/GenBank/DDBJ whole genome shotgun (WGS) entry which is preliminary data.</text>
</comment>